<dbReference type="PROSITE" id="PS50893">
    <property type="entry name" value="ABC_TRANSPORTER_2"/>
    <property type="match status" value="1"/>
</dbReference>
<proteinExistence type="inferred from homology"/>
<dbReference type="GO" id="GO:0005524">
    <property type="term" value="F:ATP binding"/>
    <property type="evidence" value="ECO:0007669"/>
    <property type="project" value="UniProtKB-KW"/>
</dbReference>
<keyword evidence="9" id="KW-1185">Reference proteome</keyword>
<dbReference type="SUPFAM" id="SSF52540">
    <property type="entry name" value="P-loop containing nucleoside triphosphate hydrolases"/>
    <property type="match status" value="1"/>
</dbReference>
<dbReference type="InterPro" id="IPR008995">
    <property type="entry name" value="Mo/tungstate-bd_C_term_dom"/>
</dbReference>
<evidence type="ECO:0000313" key="8">
    <source>
        <dbReference type="EMBL" id="MQT15636.1"/>
    </source>
</evidence>
<dbReference type="GO" id="GO:0016887">
    <property type="term" value="F:ATP hydrolysis activity"/>
    <property type="evidence" value="ECO:0007669"/>
    <property type="project" value="InterPro"/>
</dbReference>
<name>A0A6A7YBB7_9HYPH</name>
<evidence type="ECO:0000256" key="4">
    <source>
        <dbReference type="ARBA" id="ARBA00022840"/>
    </source>
</evidence>
<dbReference type="Gene3D" id="2.40.50.100">
    <property type="match status" value="1"/>
</dbReference>
<reference evidence="7 9" key="1">
    <citation type="submission" date="2019-09" db="EMBL/GenBank/DDBJ databases">
        <title>Segnochrobactrum spirostomi gen. nov., sp. nov., isolated from the ciliate Spirostomum cf. yagiui and description of a novel family, Segnochrobactraceae fam. nov. within the order Rhizobiales of the class Alphaproteobacteria.</title>
        <authorList>
            <person name="Akter S."/>
            <person name="Shazib S.U.A."/>
            <person name="Shin M.K."/>
        </authorList>
    </citation>
    <scope>NUCLEOTIDE SEQUENCE [LARGE SCALE GENOMIC DNA]</scope>
    <source>
        <strain evidence="7 9">Sp-1</strain>
    </source>
</reference>
<dbReference type="PANTHER" id="PTHR42781:SF4">
    <property type="entry name" value="SPERMIDINE_PUTRESCINE IMPORT ATP-BINDING PROTEIN POTA"/>
    <property type="match status" value="1"/>
</dbReference>
<accession>A0A6A7YBB7</accession>
<evidence type="ECO:0000313" key="7">
    <source>
        <dbReference type="EMBL" id="MQT15251.1"/>
    </source>
</evidence>
<dbReference type="InterPro" id="IPR003593">
    <property type="entry name" value="AAA+_ATPase"/>
</dbReference>
<gene>
    <name evidence="7" type="ORF">F0357_21835</name>
    <name evidence="8" type="ORF">F0357_23905</name>
</gene>
<dbReference type="EMBL" id="VWNA01000003">
    <property type="protein sequence ID" value="MQT15251.1"/>
    <property type="molecule type" value="Genomic_DNA"/>
</dbReference>
<keyword evidence="3" id="KW-0547">Nucleotide-binding</keyword>
<dbReference type="SUPFAM" id="SSF50331">
    <property type="entry name" value="MOP-like"/>
    <property type="match status" value="1"/>
</dbReference>
<dbReference type="Proteomes" id="UP000332515">
    <property type="component" value="Unassembled WGS sequence"/>
</dbReference>
<dbReference type="SMART" id="SM00382">
    <property type="entry name" value="AAA"/>
    <property type="match status" value="1"/>
</dbReference>
<dbReference type="FunFam" id="3.40.50.300:FF:000425">
    <property type="entry name" value="Probable ABC transporter, ATP-binding subunit"/>
    <property type="match status" value="1"/>
</dbReference>
<dbReference type="AlphaFoldDB" id="A0A6A7YBB7"/>
<sequence>MARLGQQPVPHDRAEHRRHAGDLAGRTRGPLTSRPREPARRSAGRAPLFPTDPIARARPLPSPIIEASAIVKDYGPFRALHSVSLEVGAGEFVALVGPSGCGKTTLLKIVAGFEQPTGGTLKIEGRDMNDVPAAKRPTRMVFQKLALFPHKTVRDNIGFPLKLAKVPAAEAETRIRAMLELMHLKTAYLDRFPAQLSGGEQQRVALARALVSQPGVLLLDEPMSALDAKLKKSLQAELKNLHRNLGTSFVLVTHDLEEAMMLADRICVMRAGNVVQIGTPSEIYYRPADSFVASFIGDTNLFPVRIDAGPGDDIAFGSPIISCTGALVSKAQATSAVTGPSALLLVRPEALRFAGANEPQPFATLAGHVEEFFVKGASIQYRVRVEGHPVPVVMDLPGTPNLPAAVGEAVTIGFDRSDIVLIRE</sequence>
<dbReference type="Pfam" id="PF08402">
    <property type="entry name" value="TOBE_2"/>
    <property type="match status" value="1"/>
</dbReference>
<feature type="domain" description="ABC transporter" evidence="6">
    <location>
        <begin position="65"/>
        <end position="296"/>
    </location>
</feature>
<dbReference type="Gene3D" id="3.40.50.300">
    <property type="entry name" value="P-loop containing nucleotide triphosphate hydrolases"/>
    <property type="match status" value="1"/>
</dbReference>
<protein>
    <submittedName>
        <fullName evidence="7">ABC transporter ATP-binding protein</fullName>
    </submittedName>
</protein>
<comment type="similarity">
    <text evidence="1">Belongs to the ABC transporter superfamily.</text>
</comment>
<dbReference type="InterPro" id="IPR013611">
    <property type="entry name" value="Transp-assoc_OB_typ2"/>
</dbReference>
<dbReference type="GO" id="GO:0015697">
    <property type="term" value="P:quaternary ammonium group transport"/>
    <property type="evidence" value="ECO:0007669"/>
    <property type="project" value="UniProtKB-ARBA"/>
</dbReference>
<dbReference type="InterPro" id="IPR003439">
    <property type="entry name" value="ABC_transporter-like_ATP-bd"/>
</dbReference>
<comment type="caution">
    <text evidence="7">The sequence shown here is derived from an EMBL/GenBank/DDBJ whole genome shotgun (WGS) entry which is preliminary data.</text>
</comment>
<evidence type="ECO:0000256" key="1">
    <source>
        <dbReference type="ARBA" id="ARBA00005417"/>
    </source>
</evidence>
<evidence type="ECO:0000256" key="5">
    <source>
        <dbReference type="SAM" id="MobiDB-lite"/>
    </source>
</evidence>
<dbReference type="InterPro" id="IPR027417">
    <property type="entry name" value="P-loop_NTPase"/>
</dbReference>
<dbReference type="GO" id="GO:0043190">
    <property type="term" value="C:ATP-binding cassette (ABC) transporter complex"/>
    <property type="evidence" value="ECO:0007669"/>
    <property type="project" value="InterPro"/>
</dbReference>
<dbReference type="EMBL" id="VWNA01000004">
    <property type="protein sequence ID" value="MQT15636.1"/>
    <property type="molecule type" value="Genomic_DNA"/>
</dbReference>
<evidence type="ECO:0000313" key="9">
    <source>
        <dbReference type="Proteomes" id="UP000332515"/>
    </source>
</evidence>
<keyword evidence="4 7" id="KW-0067">ATP-binding</keyword>
<dbReference type="GO" id="GO:0022857">
    <property type="term" value="F:transmembrane transporter activity"/>
    <property type="evidence" value="ECO:0007669"/>
    <property type="project" value="InterPro"/>
</dbReference>
<feature type="region of interest" description="Disordered" evidence="5">
    <location>
        <begin position="1"/>
        <end position="55"/>
    </location>
</feature>
<dbReference type="PROSITE" id="PS00211">
    <property type="entry name" value="ABC_TRANSPORTER_1"/>
    <property type="match status" value="1"/>
</dbReference>
<dbReference type="PANTHER" id="PTHR42781">
    <property type="entry name" value="SPERMIDINE/PUTRESCINE IMPORT ATP-BINDING PROTEIN POTA"/>
    <property type="match status" value="1"/>
</dbReference>
<evidence type="ECO:0000256" key="2">
    <source>
        <dbReference type="ARBA" id="ARBA00022448"/>
    </source>
</evidence>
<evidence type="ECO:0000256" key="3">
    <source>
        <dbReference type="ARBA" id="ARBA00022741"/>
    </source>
</evidence>
<keyword evidence="2" id="KW-0813">Transport</keyword>
<dbReference type="InterPro" id="IPR050093">
    <property type="entry name" value="ABC_SmlMolc_Importer"/>
</dbReference>
<dbReference type="Pfam" id="PF00005">
    <property type="entry name" value="ABC_tran"/>
    <property type="match status" value="1"/>
</dbReference>
<evidence type="ECO:0000259" key="6">
    <source>
        <dbReference type="PROSITE" id="PS50893"/>
    </source>
</evidence>
<organism evidence="7 9">
    <name type="scientific">Segnochrobactrum spirostomi</name>
    <dbReference type="NCBI Taxonomy" id="2608987"/>
    <lineage>
        <taxon>Bacteria</taxon>
        <taxon>Pseudomonadati</taxon>
        <taxon>Pseudomonadota</taxon>
        <taxon>Alphaproteobacteria</taxon>
        <taxon>Hyphomicrobiales</taxon>
        <taxon>Segnochrobactraceae</taxon>
        <taxon>Segnochrobactrum</taxon>
    </lineage>
</organism>
<dbReference type="InterPro" id="IPR017871">
    <property type="entry name" value="ABC_transporter-like_CS"/>
</dbReference>